<dbReference type="Proteomes" id="UP000604475">
    <property type="component" value="Unassembled WGS sequence"/>
</dbReference>
<dbReference type="AlphaFoldDB" id="A0A937RPV8"/>
<accession>A0A937RPV8</accession>
<sequence length="503" mass="53944">MLPSSADDALDLLSIFGTPGSFGRLARSSTIETVDVPGFGFGPGQSAFMATVASDGTVFIGTTPFSDDQMFPTAASMEAGIFHPDTRRFTQLMIPSSAGHFFVSNPDPTVRGVGGADVADVIVVPDPVMGERVVLVSVMPYHGWDTKVHGEFPSIGQLRRDRAGDWRYEPSLSWTAAQLAALAPPTVAASAFPTIGPTSPLSGRGPASVARLPRSGHLVIAQYFGAGGRGTKSGALLVVDLEGRTRAWWQYPPTSPLGISTVVNPREVVTDPTSEPDDERFVLISDCFSGNKVAEPFPVQEFSYSASSGQITPKSAAVRAAQDKSRMESACFDMAGNLYVARTNAHGLRADAMAVYVKAGRERSLVTAAPATADWPDYFGIECRPDYLLQETGRGGLVRSLTMDPVSGAILLTGLDGTLQVVQPAGAGHEMTFRTSAIDTGLSQLRGPSTRYIGVRRAAVDAQRRILWLPVNQLVLDSISWPYPPFKLDQWLIRVDLDRLLDR</sequence>
<comment type="caution">
    <text evidence="1">The sequence shown here is derived from an EMBL/GenBank/DDBJ whole genome shotgun (WGS) entry which is preliminary data.</text>
</comment>
<keyword evidence="2" id="KW-1185">Reference proteome</keyword>
<protein>
    <submittedName>
        <fullName evidence="1">Uncharacterized protein</fullName>
    </submittedName>
</protein>
<proteinExistence type="predicted"/>
<dbReference type="EMBL" id="JAEACQ010000262">
    <property type="protein sequence ID" value="MBL7631209.1"/>
    <property type="molecule type" value="Genomic_DNA"/>
</dbReference>
<dbReference type="SUPFAM" id="SSF63829">
    <property type="entry name" value="Calcium-dependent phosphotriesterase"/>
    <property type="match status" value="1"/>
</dbReference>
<reference evidence="1" key="1">
    <citation type="submission" date="2020-12" db="EMBL/GenBank/DDBJ databases">
        <title>Genomic characterization of non-nitrogen-fixing Frankia strains.</title>
        <authorList>
            <person name="Carlos-Shanley C."/>
            <person name="Guerra T."/>
            <person name="Hahn D."/>
        </authorList>
    </citation>
    <scope>NUCLEOTIDE SEQUENCE</scope>
    <source>
        <strain evidence="1">CN6</strain>
    </source>
</reference>
<organism evidence="1 2">
    <name type="scientific">Frankia nepalensis</name>
    <dbReference type="NCBI Taxonomy" id="1836974"/>
    <lineage>
        <taxon>Bacteria</taxon>
        <taxon>Bacillati</taxon>
        <taxon>Actinomycetota</taxon>
        <taxon>Actinomycetes</taxon>
        <taxon>Frankiales</taxon>
        <taxon>Frankiaceae</taxon>
        <taxon>Frankia</taxon>
    </lineage>
</organism>
<evidence type="ECO:0000313" key="2">
    <source>
        <dbReference type="Proteomes" id="UP000604475"/>
    </source>
</evidence>
<gene>
    <name evidence="1" type="ORF">I7412_29425</name>
</gene>
<evidence type="ECO:0000313" key="1">
    <source>
        <dbReference type="EMBL" id="MBL7631209.1"/>
    </source>
</evidence>
<name>A0A937RPV8_9ACTN</name>